<accession>A0A9P9BNW8</accession>
<dbReference type="AlphaFoldDB" id="A0A9P9BNW8"/>
<protein>
    <submittedName>
        <fullName evidence="1">Uncharacterized protein</fullName>
    </submittedName>
</protein>
<sequence>MPIEWLTYQGFASRSGDYKLRGTLGQHLAWKDVPGFVFVGNQRRFPCSASVSLFLASRAVVASWSMLAQVISPACSVVVLEHIKTGALTQVKADQSFVIVMLYGESSPAESLQTVRSRGPPHDPRRAEPDYGVSLLVIVPQHSSKEEAWPDSTIVGKTALPRPTTYDPPTDRAGGAARSMFRNKVWGHQLPTTAT</sequence>
<gene>
    <name evidence="1" type="ORF">B0I36DRAFT_413767</name>
</gene>
<dbReference type="Proteomes" id="UP000756346">
    <property type="component" value="Unassembled WGS sequence"/>
</dbReference>
<comment type="caution">
    <text evidence="1">The sequence shown here is derived from an EMBL/GenBank/DDBJ whole genome shotgun (WGS) entry which is preliminary data.</text>
</comment>
<dbReference type="EMBL" id="JAGTJQ010000007">
    <property type="protein sequence ID" value="KAH7028163.1"/>
    <property type="molecule type" value="Genomic_DNA"/>
</dbReference>
<dbReference type="RefSeq" id="XP_046010962.1">
    <property type="nucleotide sequence ID" value="XM_046162006.1"/>
</dbReference>
<dbReference type="GeneID" id="70191552"/>
<evidence type="ECO:0000313" key="2">
    <source>
        <dbReference type="Proteomes" id="UP000756346"/>
    </source>
</evidence>
<organism evidence="1 2">
    <name type="scientific">Microdochium trichocladiopsis</name>
    <dbReference type="NCBI Taxonomy" id="1682393"/>
    <lineage>
        <taxon>Eukaryota</taxon>
        <taxon>Fungi</taxon>
        <taxon>Dikarya</taxon>
        <taxon>Ascomycota</taxon>
        <taxon>Pezizomycotina</taxon>
        <taxon>Sordariomycetes</taxon>
        <taxon>Xylariomycetidae</taxon>
        <taxon>Xylariales</taxon>
        <taxon>Microdochiaceae</taxon>
        <taxon>Microdochium</taxon>
    </lineage>
</organism>
<evidence type="ECO:0000313" key="1">
    <source>
        <dbReference type="EMBL" id="KAH7028163.1"/>
    </source>
</evidence>
<reference evidence="1" key="1">
    <citation type="journal article" date="2021" name="Nat. Commun.">
        <title>Genetic determinants of endophytism in the Arabidopsis root mycobiome.</title>
        <authorList>
            <person name="Mesny F."/>
            <person name="Miyauchi S."/>
            <person name="Thiergart T."/>
            <person name="Pickel B."/>
            <person name="Atanasova L."/>
            <person name="Karlsson M."/>
            <person name="Huettel B."/>
            <person name="Barry K.W."/>
            <person name="Haridas S."/>
            <person name="Chen C."/>
            <person name="Bauer D."/>
            <person name="Andreopoulos W."/>
            <person name="Pangilinan J."/>
            <person name="LaButti K."/>
            <person name="Riley R."/>
            <person name="Lipzen A."/>
            <person name="Clum A."/>
            <person name="Drula E."/>
            <person name="Henrissat B."/>
            <person name="Kohler A."/>
            <person name="Grigoriev I.V."/>
            <person name="Martin F.M."/>
            <person name="Hacquard S."/>
        </authorList>
    </citation>
    <scope>NUCLEOTIDE SEQUENCE</scope>
    <source>
        <strain evidence="1">MPI-CAGE-CH-0230</strain>
    </source>
</reference>
<keyword evidence="2" id="KW-1185">Reference proteome</keyword>
<proteinExistence type="predicted"/>
<name>A0A9P9BNW8_9PEZI</name>